<evidence type="ECO:0000256" key="4">
    <source>
        <dbReference type="SAM" id="MobiDB-lite"/>
    </source>
</evidence>
<evidence type="ECO:0000259" key="5">
    <source>
        <dbReference type="Pfam" id="PF03906"/>
    </source>
</evidence>
<proteinExistence type="predicted"/>
<accession>A0A8S5U4K5</accession>
<keyword evidence="2" id="KW-1227">Viral tail protein</keyword>
<evidence type="ECO:0000256" key="2">
    <source>
        <dbReference type="ARBA" id="ARBA00022732"/>
    </source>
</evidence>
<name>A0A8S5U4K5_9CAUD</name>
<feature type="compositionally biased region" description="Polar residues" evidence="4">
    <location>
        <begin position="244"/>
        <end position="289"/>
    </location>
</feature>
<organism evidence="6">
    <name type="scientific">Caudovirales sp. ct2KA10</name>
    <dbReference type="NCBI Taxonomy" id="2825757"/>
    <lineage>
        <taxon>Viruses</taxon>
        <taxon>Duplodnaviria</taxon>
        <taxon>Heunggongvirae</taxon>
        <taxon>Uroviricota</taxon>
        <taxon>Caudoviricetes</taxon>
    </lineage>
</organism>
<evidence type="ECO:0000313" key="6">
    <source>
        <dbReference type="EMBL" id="DAF89378.1"/>
    </source>
</evidence>
<feature type="compositionally biased region" description="Polar residues" evidence="4">
    <location>
        <begin position="223"/>
        <end position="233"/>
    </location>
</feature>
<feature type="compositionally biased region" description="Basic and acidic residues" evidence="4">
    <location>
        <begin position="290"/>
        <end position="299"/>
    </location>
</feature>
<dbReference type="EMBL" id="BK016009">
    <property type="protein sequence ID" value="DAF89378.1"/>
    <property type="molecule type" value="Genomic_DNA"/>
</dbReference>
<protein>
    <submittedName>
        <fullName evidence="6">Tail fiber protein</fullName>
    </submittedName>
</protein>
<comment type="subcellular location">
    <subcellularLocation>
        <location evidence="1">Virion</location>
    </subcellularLocation>
</comment>
<dbReference type="Pfam" id="PF03906">
    <property type="entry name" value="Phage_T7_tail"/>
    <property type="match status" value="1"/>
</dbReference>
<keyword evidence="3" id="KW-0946">Virion</keyword>
<dbReference type="GO" id="GO:0098015">
    <property type="term" value="C:virus tail"/>
    <property type="evidence" value="ECO:0007669"/>
    <property type="project" value="UniProtKB-KW"/>
</dbReference>
<feature type="domain" description="Bacteriophage T7 tail fibre protein-like N-terminal" evidence="5">
    <location>
        <begin position="8"/>
        <end position="112"/>
    </location>
</feature>
<sequence length="555" mass="59783">MVNSQNLKASVSFVGDGTTNKFYFGFDYINKQFVKVQVGAESSPLTYLTDYTVDDRSVTLTDTPAVGVAIRVYRETTSDRIVEWADGTFIKASQMTLENLQQLHLIEESQDYPILNSLSKYPDGFNFNALGSRIIGVSDPRDPQDVVTKHYMESVQDGFVARNTSLLEQTTTQATNAKNSASSSATSASQSASSASASETSNQSAKRWAESTASPDNQEDMDSTTGKTQSSRSWALYSKEKAQESATSETNAKTSETNAKASETNAKTSETKAATSEANAKTSETNAKSSETKSKDSENAARVSEQNAAESARVATENAMDFNMLKRNKAYSIGDIAYSSYIPSWARLECVKAGTTGAIVPPALGTTQIAGQYITDGTAIFILDDVRDGNRVGDIVLKPTLNDGYIKANGATVKASEYPRLLKFAQDNSLCVSDSEWTDNSATKYVYDASADTLKVPNAMGRVLQGEDTLITKNAGLPNLIGGFNALQTDFAPDGGWVDGRLFSKMWNNFYTMGQGTENHAGGQIVLNASGYNAIYGSSDTVQPPACCLIAQIKY</sequence>
<evidence type="ECO:0000256" key="3">
    <source>
        <dbReference type="ARBA" id="ARBA00022844"/>
    </source>
</evidence>
<evidence type="ECO:0000256" key="1">
    <source>
        <dbReference type="ARBA" id="ARBA00004328"/>
    </source>
</evidence>
<dbReference type="InterPro" id="IPR005604">
    <property type="entry name" value="Phage_T7_tail_fibre-like_N"/>
</dbReference>
<reference evidence="6" key="1">
    <citation type="journal article" date="2021" name="Proc. Natl. Acad. Sci. U.S.A.">
        <title>A Catalog of Tens of Thousands of Viruses from Human Metagenomes Reveals Hidden Associations with Chronic Diseases.</title>
        <authorList>
            <person name="Tisza M.J."/>
            <person name="Buck C.B."/>
        </authorList>
    </citation>
    <scope>NUCLEOTIDE SEQUENCE</scope>
    <source>
        <strain evidence="6">Ct2KA10</strain>
    </source>
</reference>
<feature type="region of interest" description="Disordered" evidence="4">
    <location>
        <begin position="172"/>
        <end position="313"/>
    </location>
</feature>
<feature type="compositionally biased region" description="Low complexity" evidence="4">
    <location>
        <begin position="172"/>
        <end position="205"/>
    </location>
</feature>